<evidence type="ECO:0000313" key="4">
    <source>
        <dbReference type="Proteomes" id="UP000199034"/>
    </source>
</evidence>
<dbReference type="Pfam" id="PF00775">
    <property type="entry name" value="Dioxygenase_C"/>
    <property type="match status" value="1"/>
</dbReference>
<dbReference type="InterPro" id="IPR015889">
    <property type="entry name" value="Intradiol_dOase_core"/>
</dbReference>
<organism evidence="3 4">
    <name type="scientific">Nocardioides lianchengensis</name>
    <dbReference type="NCBI Taxonomy" id="1045774"/>
    <lineage>
        <taxon>Bacteria</taxon>
        <taxon>Bacillati</taxon>
        <taxon>Actinomycetota</taxon>
        <taxon>Actinomycetes</taxon>
        <taxon>Propionibacteriales</taxon>
        <taxon>Nocardioidaceae</taxon>
        <taxon>Nocardioides</taxon>
    </lineage>
</organism>
<dbReference type="AlphaFoldDB" id="A0A1G6WY29"/>
<sequence>MVPMSDHHHGHDELEDHDLGLSHDLPKIVERNRLGRRGVLSIFGGVGAAAALVACGSDGSSTTISSSASASASAGGGPGGTPPDGAPGGGGRMGTESDVEVADGEIPEETAGPYPGDGSNGPNVLSESGIVRSDLTTSFGDASGVAEGVPTTVRLKVYDLNGDDITVLSGAAVYLWHCDRNGDYSMYSEAVVDENYLRGVQETDADGMVEFTTIFPAAYSGRWPHMHFEVYQSLADATTYTNKLRTSQLAIPEATCDEVYATEGYEQSATNMEQTPLDSDNIFSDGYSLQMAKATGSIDEGYTLTLNVPI</sequence>
<gene>
    <name evidence="3" type="ORF">SAMN05421872_11079</name>
</gene>
<dbReference type="PANTHER" id="PTHR34315">
    <property type="match status" value="1"/>
</dbReference>
<reference evidence="4" key="1">
    <citation type="submission" date="2016-10" db="EMBL/GenBank/DDBJ databases">
        <authorList>
            <person name="Varghese N."/>
            <person name="Submissions S."/>
        </authorList>
    </citation>
    <scope>NUCLEOTIDE SEQUENCE [LARGE SCALE GENOMIC DNA]</scope>
    <source>
        <strain evidence="4">CGMCC 4.6858</strain>
    </source>
</reference>
<evidence type="ECO:0000259" key="2">
    <source>
        <dbReference type="Pfam" id="PF00775"/>
    </source>
</evidence>
<dbReference type="PANTHER" id="PTHR34315:SF1">
    <property type="entry name" value="INTRADIOL RING-CLEAVAGE DIOXYGENASES DOMAIN-CONTAINING PROTEIN-RELATED"/>
    <property type="match status" value="1"/>
</dbReference>
<dbReference type="Proteomes" id="UP000199034">
    <property type="component" value="Unassembled WGS sequence"/>
</dbReference>
<keyword evidence="4" id="KW-1185">Reference proteome</keyword>
<feature type="compositionally biased region" description="Acidic residues" evidence="1">
    <location>
        <begin position="97"/>
        <end position="108"/>
    </location>
</feature>
<name>A0A1G6WY29_9ACTN</name>
<protein>
    <submittedName>
        <fullName evidence="3">Dioxygenase</fullName>
    </submittedName>
</protein>
<keyword evidence="3" id="KW-0223">Dioxygenase</keyword>
<dbReference type="InterPro" id="IPR000627">
    <property type="entry name" value="Intradiol_dOase_C"/>
</dbReference>
<dbReference type="SUPFAM" id="SSF49482">
    <property type="entry name" value="Aromatic compound dioxygenase"/>
    <property type="match status" value="1"/>
</dbReference>
<feature type="region of interest" description="Disordered" evidence="1">
    <location>
        <begin position="57"/>
        <end position="127"/>
    </location>
</feature>
<proteinExistence type="predicted"/>
<evidence type="ECO:0000313" key="3">
    <source>
        <dbReference type="EMBL" id="SDD70097.1"/>
    </source>
</evidence>
<dbReference type="EMBL" id="FMZM01000010">
    <property type="protein sequence ID" value="SDD70097.1"/>
    <property type="molecule type" value="Genomic_DNA"/>
</dbReference>
<dbReference type="GO" id="GO:0008199">
    <property type="term" value="F:ferric iron binding"/>
    <property type="evidence" value="ECO:0007669"/>
    <property type="project" value="InterPro"/>
</dbReference>
<dbReference type="STRING" id="1045774.SAMN05421872_11079"/>
<accession>A0A1G6WY29</accession>
<evidence type="ECO:0000256" key="1">
    <source>
        <dbReference type="SAM" id="MobiDB-lite"/>
    </source>
</evidence>
<keyword evidence="3" id="KW-0560">Oxidoreductase</keyword>
<feature type="compositionally biased region" description="Low complexity" evidence="1">
    <location>
        <begin position="57"/>
        <end position="73"/>
    </location>
</feature>
<dbReference type="GO" id="GO:0016702">
    <property type="term" value="F:oxidoreductase activity, acting on single donors with incorporation of molecular oxygen, incorporation of two atoms of oxygen"/>
    <property type="evidence" value="ECO:0007669"/>
    <property type="project" value="InterPro"/>
</dbReference>
<dbReference type="Gene3D" id="2.60.130.10">
    <property type="entry name" value="Aromatic compound dioxygenase"/>
    <property type="match status" value="1"/>
</dbReference>
<feature type="domain" description="Intradiol ring-cleavage dioxygenases" evidence="2">
    <location>
        <begin position="144"/>
        <end position="221"/>
    </location>
</feature>